<reference evidence="1" key="1">
    <citation type="submission" date="2023-03" db="EMBL/GenBank/DDBJ databases">
        <title>Massive genome expansion in bonnet fungi (Mycena s.s.) driven by repeated elements and novel gene families across ecological guilds.</title>
        <authorList>
            <consortium name="Lawrence Berkeley National Laboratory"/>
            <person name="Harder C.B."/>
            <person name="Miyauchi S."/>
            <person name="Viragh M."/>
            <person name="Kuo A."/>
            <person name="Thoen E."/>
            <person name="Andreopoulos B."/>
            <person name="Lu D."/>
            <person name="Skrede I."/>
            <person name="Drula E."/>
            <person name="Henrissat B."/>
            <person name="Morin E."/>
            <person name="Kohler A."/>
            <person name="Barry K."/>
            <person name="LaButti K."/>
            <person name="Morin E."/>
            <person name="Salamov A."/>
            <person name="Lipzen A."/>
            <person name="Mereny Z."/>
            <person name="Hegedus B."/>
            <person name="Baldrian P."/>
            <person name="Stursova M."/>
            <person name="Weitz H."/>
            <person name="Taylor A."/>
            <person name="Grigoriev I.V."/>
            <person name="Nagy L.G."/>
            <person name="Martin F."/>
            <person name="Kauserud H."/>
        </authorList>
    </citation>
    <scope>NUCLEOTIDE SEQUENCE</scope>
    <source>
        <strain evidence="1">9284</strain>
    </source>
</reference>
<evidence type="ECO:0000313" key="2">
    <source>
        <dbReference type="Proteomes" id="UP001221142"/>
    </source>
</evidence>
<evidence type="ECO:0000313" key="1">
    <source>
        <dbReference type="EMBL" id="KAJ7606799.1"/>
    </source>
</evidence>
<accession>A0AAD7B0W4</accession>
<keyword evidence="2" id="KW-1185">Reference proteome</keyword>
<comment type="caution">
    <text evidence="1">The sequence shown here is derived from an EMBL/GenBank/DDBJ whole genome shotgun (WGS) entry which is preliminary data.</text>
</comment>
<organism evidence="1 2">
    <name type="scientific">Roridomyces roridus</name>
    <dbReference type="NCBI Taxonomy" id="1738132"/>
    <lineage>
        <taxon>Eukaryota</taxon>
        <taxon>Fungi</taxon>
        <taxon>Dikarya</taxon>
        <taxon>Basidiomycota</taxon>
        <taxon>Agaricomycotina</taxon>
        <taxon>Agaricomycetes</taxon>
        <taxon>Agaricomycetidae</taxon>
        <taxon>Agaricales</taxon>
        <taxon>Marasmiineae</taxon>
        <taxon>Mycenaceae</taxon>
        <taxon>Roridomyces</taxon>
    </lineage>
</organism>
<protein>
    <submittedName>
        <fullName evidence="1">Uncharacterized protein</fullName>
    </submittedName>
</protein>
<dbReference type="AlphaFoldDB" id="A0AAD7B0W4"/>
<dbReference type="Proteomes" id="UP001221142">
    <property type="component" value="Unassembled WGS sequence"/>
</dbReference>
<gene>
    <name evidence="1" type="ORF">FB45DRAFT_1011612</name>
</gene>
<dbReference type="EMBL" id="JARKIF010000054">
    <property type="protein sequence ID" value="KAJ7606799.1"/>
    <property type="molecule type" value="Genomic_DNA"/>
</dbReference>
<sequence>MEAILAAHETCARYLCRRRTENEEDQTATVLRAFSERLKELETPIADLRGGWKVAAQSCYPDTMKHWSLDELSAQAATANNHLDLLLEAYRSLALAFAEAEGIWALDECPQELHENIGIALKEMINLDQILVSYRTRTGYDLAVFQYLSAHPHDESLDVCQLRNYNSFAPRQSPGTLVKQRNRQFLRRLNSITSNTRTALGDLFSVIQEIHPPMACICMDTRFLRALPDVRALDRLHATYLNLLAAMDKVQFACAKYFLALHHPVQASDAVTAQLQDIHTACVCVAERILQVMNCWEKTAPDLSECLPLSPLEHVGELYKSLEKEILDLDGKRREISLTDLDVALAALIWHEEGLGQYRRDVHFARPWNLGYFAGPSSNYETFDLLYELE</sequence>
<proteinExistence type="predicted"/>
<name>A0AAD7B0W4_9AGAR</name>